<dbReference type="OrthoDB" id="430364at2759"/>
<protein>
    <submittedName>
        <fullName evidence="1">Sec7 domain-containing protein</fullName>
    </submittedName>
</protein>
<keyword evidence="2" id="KW-1185">Reference proteome</keyword>
<evidence type="ECO:0000313" key="2">
    <source>
        <dbReference type="Proteomes" id="UP000585474"/>
    </source>
</evidence>
<reference evidence="1 2" key="1">
    <citation type="submission" date="2019-07" db="EMBL/GenBank/DDBJ databases">
        <title>De Novo Assembly of kiwifruit Actinidia rufa.</title>
        <authorList>
            <person name="Sugita-Konishi S."/>
            <person name="Sato K."/>
            <person name="Mori E."/>
            <person name="Abe Y."/>
            <person name="Kisaki G."/>
            <person name="Hamano K."/>
            <person name="Suezawa K."/>
            <person name="Otani M."/>
            <person name="Fukuda T."/>
            <person name="Manabe T."/>
            <person name="Gomi K."/>
            <person name="Tabuchi M."/>
            <person name="Akimitsu K."/>
            <person name="Kataoka I."/>
        </authorList>
    </citation>
    <scope>NUCLEOTIDE SEQUENCE [LARGE SCALE GENOMIC DNA]</scope>
    <source>
        <strain evidence="2">cv. Fuchu</strain>
    </source>
</reference>
<gene>
    <name evidence="1" type="ORF">Acr_17g0010160</name>
</gene>
<proteinExistence type="predicted"/>
<evidence type="ECO:0000313" key="1">
    <source>
        <dbReference type="EMBL" id="GFZ05444.1"/>
    </source>
</evidence>
<sequence>MGRLKLHSGIKAIEEEPEDCETTSSNKAALACMINSEIGAVLAVMRRNVRWGSRYVSGDDQLEHSLIQSLKALRKQIFSWQHPWHTINPAVYLQPFLDVVRSNETGAPITGVALSSVHKILTLDVLDLDTVNVEDAMHLVVDAVTSCRFEVIDPVSEEVVLMKILQVLLACMKSKASVVLSNQHVCTIVNTCFRVVHQAGTKGELLQRIARQTMYELVRCIFAHLQDVNDIEGSLVKGTSSIKQEVCNNLSVSSFLCTWVQLSSFLCSY</sequence>
<dbReference type="AlphaFoldDB" id="A0A7J0G3T0"/>
<organism evidence="1 2">
    <name type="scientific">Actinidia rufa</name>
    <dbReference type="NCBI Taxonomy" id="165716"/>
    <lineage>
        <taxon>Eukaryota</taxon>
        <taxon>Viridiplantae</taxon>
        <taxon>Streptophyta</taxon>
        <taxon>Embryophyta</taxon>
        <taxon>Tracheophyta</taxon>
        <taxon>Spermatophyta</taxon>
        <taxon>Magnoliopsida</taxon>
        <taxon>eudicotyledons</taxon>
        <taxon>Gunneridae</taxon>
        <taxon>Pentapetalae</taxon>
        <taxon>asterids</taxon>
        <taxon>Ericales</taxon>
        <taxon>Actinidiaceae</taxon>
        <taxon>Actinidia</taxon>
    </lineage>
</organism>
<accession>A0A7J0G3T0</accession>
<dbReference type="Proteomes" id="UP000585474">
    <property type="component" value="Unassembled WGS sequence"/>
</dbReference>
<dbReference type="EMBL" id="BJWL01000017">
    <property type="protein sequence ID" value="GFZ05444.1"/>
    <property type="molecule type" value="Genomic_DNA"/>
</dbReference>
<comment type="caution">
    <text evidence="1">The sequence shown here is derived from an EMBL/GenBank/DDBJ whole genome shotgun (WGS) entry which is preliminary data.</text>
</comment>
<name>A0A7J0G3T0_9ERIC</name>